<reference evidence="9" key="1">
    <citation type="submission" date="2016-10" db="EMBL/GenBank/DDBJ databases">
        <authorList>
            <person name="Varghese N."/>
        </authorList>
    </citation>
    <scope>NUCLEOTIDE SEQUENCE [LARGE SCALE GENOMIC DNA]</scope>
    <source>
        <strain evidence="9">KPR-7A</strain>
    </source>
</reference>
<keyword evidence="4 6" id="KW-0862">Zinc</keyword>
<dbReference type="Pfam" id="PF01432">
    <property type="entry name" value="Peptidase_M3"/>
    <property type="match status" value="1"/>
</dbReference>
<keyword evidence="3 6" id="KW-0378">Hydrolase</keyword>
<comment type="similarity">
    <text evidence="6">Belongs to the peptidase M3 family.</text>
</comment>
<dbReference type="GO" id="GO:0006508">
    <property type="term" value="P:proteolysis"/>
    <property type="evidence" value="ECO:0007669"/>
    <property type="project" value="UniProtKB-KW"/>
</dbReference>
<evidence type="ECO:0000259" key="7">
    <source>
        <dbReference type="Pfam" id="PF01432"/>
    </source>
</evidence>
<sequence length="139" mass="16398">MLIVDQFQHWMYENPNHTAKERNEKYLELHNTYQSSVVNIEGYENWIATGWLPVLHIFEIPFYYIEYAIAQLGALQMYKQYKENPKQALENYKKALSLGSSKSLTEVYEAAGIRFDFSGETIKELMLFVEDELESLEQL</sequence>
<dbReference type="SUPFAM" id="SSF55486">
    <property type="entry name" value="Metalloproteases ('zincins'), catalytic domain"/>
    <property type="match status" value="1"/>
</dbReference>
<protein>
    <submittedName>
        <fullName evidence="8">Oligoendopeptidase, M3 family</fullName>
    </submittedName>
</protein>
<evidence type="ECO:0000256" key="5">
    <source>
        <dbReference type="ARBA" id="ARBA00023049"/>
    </source>
</evidence>
<name>A0A1G6IPP2_9BACI</name>
<proteinExistence type="inferred from homology"/>
<evidence type="ECO:0000313" key="8">
    <source>
        <dbReference type="EMBL" id="SDC08413.1"/>
    </source>
</evidence>
<keyword evidence="1 6" id="KW-0645">Protease</keyword>
<evidence type="ECO:0000256" key="3">
    <source>
        <dbReference type="ARBA" id="ARBA00022801"/>
    </source>
</evidence>
<comment type="cofactor">
    <cofactor evidence="6">
        <name>Zn(2+)</name>
        <dbReference type="ChEBI" id="CHEBI:29105"/>
    </cofactor>
    <text evidence="6">Binds 1 zinc ion.</text>
</comment>
<evidence type="ECO:0000256" key="4">
    <source>
        <dbReference type="ARBA" id="ARBA00022833"/>
    </source>
</evidence>
<dbReference type="Gene3D" id="1.10.1370.30">
    <property type="match status" value="1"/>
</dbReference>
<accession>A0A1G6IPP2</accession>
<organism evidence="8 9">
    <name type="scientific">Bacillus wiedmannii</name>
    <dbReference type="NCBI Taxonomy" id="1890302"/>
    <lineage>
        <taxon>Bacteria</taxon>
        <taxon>Bacillati</taxon>
        <taxon>Bacillota</taxon>
        <taxon>Bacilli</taxon>
        <taxon>Bacillales</taxon>
        <taxon>Bacillaceae</taxon>
        <taxon>Bacillus</taxon>
        <taxon>Bacillus cereus group</taxon>
    </lineage>
</organism>
<dbReference type="GO" id="GO:0004222">
    <property type="term" value="F:metalloendopeptidase activity"/>
    <property type="evidence" value="ECO:0007669"/>
    <property type="project" value="InterPro"/>
</dbReference>
<evidence type="ECO:0000256" key="2">
    <source>
        <dbReference type="ARBA" id="ARBA00022723"/>
    </source>
</evidence>
<evidence type="ECO:0000256" key="1">
    <source>
        <dbReference type="ARBA" id="ARBA00022670"/>
    </source>
</evidence>
<dbReference type="EMBL" id="FMZR01000001">
    <property type="protein sequence ID" value="SDC08413.1"/>
    <property type="molecule type" value="Genomic_DNA"/>
</dbReference>
<gene>
    <name evidence="8" type="ORF">SAMN04487767_101177</name>
</gene>
<dbReference type="Proteomes" id="UP000183507">
    <property type="component" value="Unassembled WGS sequence"/>
</dbReference>
<keyword evidence="5 6" id="KW-0482">Metalloprotease</keyword>
<evidence type="ECO:0000313" key="9">
    <source>
        <dbReference type="Proteomes" id="UP000183507"/>
    </source>
</evidence>
<dbReference type="InterPro" id="IPR001567">
    <property type="entry name" value="Pept_M3A_M3B_dom"/>
</dbReference>
<evidence type="ECO:0000256" key="6">
    <source>
        <dbReference type="RuleBase" id="RU003435"/>
    </source>
</evidence>
<feature type="domain" description="Peptidase M3A/M3B catalytic" evidence="7">
    <location>
        <begin position="2"/>
        <end position="125"/>
    </location>
</feature>
<dbReference type="GO" id="GO:0046872">
    <property type="term" value="F:metal ion binding"/>
    <property type="evidence" value="ECO:0007669"/>
    <property type="project" value="UniProtKB-UniRule"/>
</dbReference>
<dbReference type="AlphaFoldDB" id="A0A1G6IPP2"/>
<keyword evidence="2 6" id="KW-0479">Metal-binding</keyword>